<feature type="binding site" evidence="7">
    <location>
        <position position="148"/>
    </location>
    <ligand>
        <name>Zn(2+)</name>
        <dbReference type="ChEBI" id="CHEBI:29105"/>
        <label>1</label>
    </ligand>
</feature>
<evidence type="ECO:0000259" key="8">
    <source>
        <dbReference type="Pfam" id="PF01261"/>
    </source>
</evidence>
<feature type="binding site" evidence="7">
    <location>
        <position position="148"/>
    </location>
    <ligand>
        <name>Zn(2+)</name>
        <dbReference type="ChEBI" id="CHEBI:29105"/>
        <label>2</label>
    </ligand>
</feature>
<accession>A0ABS5K3D5</accession>
<dbReference type="Pfam" id="PF01261">
    <property type="entry name" value="AP_endonuc_2"/>
    <property type="match status" value="1"/>
</dbReference>
<feature type="binding site" evidence="7">
    <location>
        <position position="111"/>
    </location>
    <ligand>
        <name>Zn(2+)</name>
        <dbReference type="ChEBI" id="CHEBI:29105"/>
        <label>1</label>
    </ligand>
</feature>
<dbReference type="CDD" id="cd00019">
    <property type="entry name" value="AP2Ec"/>
    <property type="match status" value="1"/>
</dbReference>
<gene>
    <name evidence="7" type="primary">nfo</name>
    <name evidence="9" type="ORF">J8J04_01030</name>
</gene>
<feature type="binding site" evidence="7">
    <location>
        <position position="185"/>
    </location>
    <ligand>
        <name>Zn(2+)</name>
        <dbReference type="ChEBI" id="CHEBI:29105"/>
        <label>3</label>
    </ligand>
</feature>
<dbReference type="InterPro" id="IPR013022">
    <property type="entry name" value="Xyl_isomerase-like_TIM-brl"/>
</dbReference>
<dbReference type="NCBIfam" id="NF002196">
    <property type="entry name" value="PRK01060.1-1"/>
    <property type="match status" value="1"/>
</dbReference>
<feature type="binding site" evidence="7">
    <location>
        <position position="230"/>
    </location>
    <ligand>
        <name>Zn(2+)</name>
        <dbReference type="ChEBI" id="CHEBI:29105"/>
        <label>3</label>
    </ligand>
</feature>
<evidence type="ECO:0000256" key="7">
    <source>
        <dbReference type="HAMAP-Rule" id="MF_00152"/>
    </source>
</evidence>
<evidence type="ECO:0000256" key="5">
    <source>
        <dbReference type="ARBA" id="ARBA00022833"/>
    </source>
</evidence>
<dbReference type="SUPFAM" id="SSF51658">
    <property type="entry name" value="Xylose isomerase-like"/>
    <property type="match status" value="1"/>
</dbReference>
<dbReference type="InterPro" id="IPR036237">
    <property type="entry name" value="Xyl_isomerase-like_sf"/>
</dbReference>
<comment type="caution">
    <text evidence="9">The sequence shown here is derived from an EMBL/GenBank/DDBJ whole genome shotgun (WGS) entry which is preliminary data.</text>
</comment>
<keyword evidence="6 7" id="KW-0234">DNA repair</keyword>
<evidence type="ECO:0000256" key="2">
    <source>
        <dbReference type="ARBA" id="ARBA00022723"/>
    </source>
</evidence>
<dbReference type="Proteomes" id="UP000811481">
    <property type="component" value="Unassembled WGS sequence"/>
</dbReference>
<proteinExistence type="inferred from homology"/>
<dbReference type="InterPro" id="IPR001719">
    <property type="entry name" value="AP_endonuc_2"/>
</dbReference>
<dbReference type="Gene3D" id="3.20.20.150">
    <property type="entry name" value="Divalent-metal-dependent TIM barrel enzymes"/>
    <property type="match status" value="1"/>
</dbReference>
<keyword evidence="4 7" id="KW-0378">Hydrolase</keyword>
<keyword evidence="7" id="KW-0540">Nuclease</keyword>
<sequence>MLILGNHVPMKKPDNYLGAIKYILSYQANTFMVYSGAPQNTMRTGINQLQIQQALQLASQNNLDINYFVGHAPYIVNLANPCERKRAFAINFLVEELVRFDAMKINQMVLHPGNALKQSISQAITLIAQGLDVILAKTKHLKIKIALETMAGKGTEVGKTLEELSQIRHLVNYKQRVSFCLDTCHLFDAGYDLKNNLTLFLQDLDLLLGISHISVIHINDSKNICASRKDRHENIGFGEIGFNALMKFVEHSFFEQIPKILETPYINGKAPYQKEIQMIRNKKFNPELKKAFFP</sequence>
<dbReference type="HAMAP" id="MF_00152">
    <property type="entry name" value="Nfo"/>
    <property type="match status" value="1"/>
</dbReference>
<keyword evidence="5 7" id="KW-0862">Zinc</keyword>
<protein>
    <recommendedName>
        <fullName evidence="7">Probable endonuclease 4</fullName>
        <ecNumber evidence="7">3.1.21.2</ecNumber>
    </recommendedName>
    <alternativeName>
        <fullName evidence="7">Endodeoxyribonuclease IV</fullName>
    </alternativeName>
    <alternativeName>
        <fullName evidence="7">Endonuclease IV</fullName>
    </alternativeName>
</protein>
<comment type="catalytic activity">
    <reaction evidence="7">
        <text>Endonucleolytic cleavage to 5'-phosphooligonucleotide end-products.</text>
        <dbReference type="EC" id="3.1.21.2"/>
    </reaction>
</comment>
<organism evidence="9 10">
    <name type="scientific">'Fragaria x ananassa' phyllody phytoplasma</name>
    <dbReference type="NCBI Taxonomy" id="2358428"/>
    <lineage>
        <taxon>Bacteria</taxon>
        <taxon>Bacillati</taxon>
        <taxon>Mycoplasmatota</taxon>
        <taxon>Mollicutes</taxon>
        <taxon>Acholeplasmatales</taxon>
        <taxon>Acholeplasmataceae</taxon>
        <taxon>Candidatus Phytoplasma</taxon>
        <taxon>16SrXIII (Mexican periwinkle virescence group)</taxon>
    </lineage>
</organism>
<keyword evidence="10" id="KW-1185">Reference proteome</keyword>
<feature type="domain" description="Xylose isomerase-like TIM barrel" evidence="8">
    <location>
        <begin position="26"/>
        <end position="281"/>
    </location>
</feature>
<evidence type="ECO:0000256" key="6">
    <source>
        <dbReference type="ARBA" id="ARBA00023204"/>
    </source>
</evidence>
<feature type="binding site" evidence="7">
    <location>
        <position position="262"/>
    </location>
    <ligand>
        <name>Zn(2+)</name>
        <dbReference type="ChEBI" id="CHEBI:29105"/>
        <label>2</label>
    </ligand>
</feature>
<evidence type="ECO:0000256" key="4">
    <source>
        <dbReference type="ARBA" id="ARBA00022801"/>
    </source>
</evidence>
<dbReference type="EMBL" id="JAGVRH010000002">
    <property type="protein sequence ID" value="MBS2126284.1"/>
    <property type="molecule type" value="Genomic_DNA"/>
</dbReference>
<comment type="function">
    <text evidence="7">Endonuclease IV plays a role in DNA repair. It cleaves phosphodiester bonds at apurinic or apyrimidinic (AP) sites, generating a 3'-hydroxyl group and a 5'-terminal sugar phosphate.</text>
</comment>
<comment type="similarity">
    <text evidence="1 7">Belongs to the AP endonuclease 2 family.</text>
</comment>
<evidence type="ECO:0000256" key="3">
    <source>
        <dbReference type="ARBA" id="ARBA00022763"/>
    </source>
</evidence>
<evidence type="ECO:0000313" key="9">
    <source>
        <dbReference type="EMBL" id="MBS2126284.1"/>
    </source>
</evidence>
<dbReference type="RefSeq" id="WP_212331055.1">
    <property type="nucleotide sequence ID" value="NZ_JAGVRH010000002.1"/>
</dbReference>
<comment type="cofactor">
    <cofactor evidence="7">
        <name>Zn(2+)</name>
        <dbReference type="ChEBI" id="CHEBI:29105"/>
    </cofactor>
    <text evidence="7">Binds 3 Zn(2+) ions.</text>
</comment>
<dbReference type="PANTHER" id="PTHR21445">
    <property type="entry name" value="ENDONUCLEASE IV ENDODEOXYRIBONUCLEASE IV"/>
    <property type="match status" value="1"/>
</dbReference>
<dbReference type="SMART" id="SM00518">
    <property type="entry name" value="AP2Ec"/>
    <property type="match status" value="1"/>
</dbReference>
<evidence type="ECO:0000313" key="10">
    <source>
        <dbReference type="Proteomes" id="UP000811481"/>
    </source>
</evidence>
<feature type="binding site" evidence="7">
    <location>
        <position position="217"/>
    </location>
    <ligand>
        <name>Zn(2+)</name>
        <dbReference type="ChEBI" id="CHEBI:29105"/>
        <label>2</label>
    </ligand>
</feature>
<dbReference type="PROSITE" id="PS00730">
    <property type="entry name" value="AP_NUCLEASE_F2_2"/>
    <property type="match status" value="1"/>
</dbReference>
<dbReference type="EC" id="3.1.21.2" evidence="7"/>
<keyword evidence="7" id="KW-0255">Endonuclease</keyword>
<dbReference type="NCBIfam" id="TIGR00587">
    <property type="entry name" value="nfo"/>
    <property type="match status" value="1"/>
</dbReference>
<feature type="binding site" evidence="7">
    <location>
        <position position="232"/>
    </location>
    <ligand>
        <name>Zn(2+)</name>
        <dbReference type="ChEBI" id="CHEBI:29105"/>
        <label>3</label>
    </ligand>
</feature>
<keyword evidence="3 7" id="KW-0227">DNA damage</keyword>
<dbReference type="PROSITE" id="PS51432">
    <property type="entry name" value="AP_NUCLEASE_F2_4"/>
    <property type="match status" value="1"/>
</dbReference>
<feature type="binding site" evidence="7">
    <location>
        <position position="71"/>
    </location>
    <ligand>
        <name>Zn(2+)</name>
        <dbReference type="ChEBI" id="CHEBI:29105"/>
        <label>1</label>
    </ligand>
</feature>
<reference evidence="9" key="1">
    <citation type="submission" date="2021-04" db="EMBL/GenBank/DDBJ databases">
        <title>Draft genome sequence of StrPh-CL8, a phytoplasma strain causing strawberry phyllody in Chile.</title>
        <authorList>
            <person name="Cui W."/>
            <person name="Zamorano A."/>
            <person name="Fiore N."/>
        </authorList>
    </citation>
    <scope>NUCLEOTIDE SEQUENCE [LARGE SCALE GENOMIC DNA]</scope>
    <source>
        <strain evidence="9">StrPh-Cl</strain>
    </source>
</reference>
<name>A0ABS5K3D5_9MOLU</name>
<keyword evidence="2 7" id="KW-0479">Metal-binding</keyword>
<dbReference type="InterPro" id="IPR018246">
    <property type="entry name" value="AP_endonuc_F2_Zn_BS"/>
</dbReference>
<evidence type="ECO:0000256" key="1">
    <source>
        <dbReference type="ARBA" id="ARBA00005340"/>
    </source>
</evidence>
<dbReference type="PANTHER" id="PTHR21445:SF0">
    <property type="entry name" value="APURINIC-APYRIMIDINIC ENDONUCLEASE"/>
    <property type="match status" value="1"/>
</dbReference>
<dbReference type="GO" id="GO:0008833">
    <property type="term" value="F:deoxyribonuclease IV (phage-T4-induced) activity"/>
    <property type="evidence" value="ECO:0007669"/>
    <property type="project" value="UniProtKB-EC"/>
</dbReference>
<dbReference type="PROSITE" id="PS00731">
    <property type="entry name" value="AP_NUCLEASE_F2_3"/>
    <property type="match status" value="1"/>
</dbReference>
<feature type="binding site" evidence="7">
    <location>
        <position position="182"/>
    </location>
    <ligand>
        <name>Zn(2+)</name>
        <dbReference type="ChEBI" id="CHEBI:29105"/>
        <label>2</label>
    </ligand>
</feature>